<evidence type="ECO:0000313" key="1">
    <source>
        <dbReference type="EMBL" id="GAA2171171.1"/>
    </source>
</evidence>
<name>A0ABP5MAC7_9MICO</name>
<reference evidence="2" key="1">
    <citation type="journal article" date="2019" name="Int. J. Syst. Evol. Microbiol.">
        <title>The Global Catalogue of Microorganisms (GCM) 10K type strain sequencing project: providing services to taxonomists for standard genome sequencing and annotation.</title>
        <authorList>
            <consortium name="The Broad Institute Genomics Platform"/>
            <consortium name="The Broad Institute Genome Sequencing Center for Infectious Disease"/>
            <person name="Wu L."/>
            <person name="Ma J."/>
        </authorList>
    </citation>
    <scope>NUCLEOTIDE SEQUENCE [LARGE SCALE GENOMIC DNA]</scope>
    <source>
        <strain evidence="2">JCM 16026</strain>
    </source>
</reference>
<evidence type="ECO:0000313" key="2">
    <source>
        <dbReference type="Proteomes" id="UP001501599"/>
    </source>
</evidence>
<protein>
    <submittedName>
        <fullName evidence="1">Uncharacterized protein</fullName>
    </submittedName>
</protein>
<dbReference type="Proteomes" id="UP001501599">
    <property type="component" value="Unassembled WGS sequence"/>
</dbReference>
<sequence length="85" mass="9091">MELGSYASHLLPPQIARAFRVTTAGDLADELGAQGEVTPALAREAEAAYDAYLRGDVIIARTFLVARLGLSERAAHDALRRLAQA</sequence>
<dbReference type="RefSeq" id="WP_344339761.1">
    <property type="nucleotide sequence ID" value="NZ_BAAAQT010000001.1"/>
</dbReference>
<keyword evidence="2" id="KW-1185">Reference proteome</keyword>
<accession>A0ABP5MAC7</accession>
<comment type="caution">
    <text evidence="1">The sequence shown here is derived from an EMBL/GenBank/DDBJ whole genome shotgun (WGS) entry which is preliminary data.</text>
</comment>
<proteinExistence type="predicted"/>
<organism evidence="1 2">
    <name type="scientific">Agrococcus versicolor</name>
    <dbReference type="NCBI Taxonomy" id="501482"/>
    <lineage>
        <taxon>Bacteria</taxon>
        <taxon>Bacillati</taxon>
        <taxon>Actinomycetota</taxon>
        <taxon>Actinomycetes</taxon>
        <taxon>Micrococcales</taxon>
        <taxon>Microbacteriaceae</taxon>
        <taxon>Agrococcus</taxon>
    </lineage>
</organism>
<dbReference type="EMBL" id="BAAAQT010000001">
    <property type="protein sequence ID" value="GAA2171171.1"/>
    <property type="molecule type" value="Genomic_DNA"/>
</dbReference>
<gene>
    <name evidence="1" type="ORF">GCM10009846_04090</name>
</gene>